<dbReference type="Proteomes" id="UP000265520">
    <property type="component" value="Unassembled WGS sequence"/>
</dbReference>
<sequence>MRPLPPGDPLRPCEQEAIFQEEAERGGTIATSLTTKINRMRRITEDLLLSEELPKRSRARRDVQEIWDTGNIARVYWRRGGPSGHAT</sequence>
<evidence type="ECO:0000313" key="2">
    <source>
        <dbReference type="Proteomes" id="UP000265520"/>
    </source>
</evidence>
<comment type="caution">
    <text evidence="1">The sequence shown here is derived from an EMBL/GenBank/DDBJ whole genome shotgun (WGS) entry which is preliminary data.</text>
</comment>
<dbReference type="EMBL" id="LXQA010542993">
    <property type="protein sequence ID" value="MCI58242.1"/>
    <property type="molecule type" value="Genomic_DNA"/>
</dbReference>
<protein>
    <submittedName>
        <fullName evidence="1">Uncharacterized protein</fullName>
    </submittedName>
</protein>
<organism evidence="1 2">
    <name type="scientific">Trifolium medium</name>
    <dbReference type="NCBI Taxonomy" id="97028"/>
    <lineage>
        <taxon>Eukaryota</taxon>
        <taxon>Viridiplantae</taxon>
        <taxon>Streptophyta</taxon>
        <taxon>Embryophyta</taxon>
        <taxon>Tracheophyta</taxon>
        <taxon>Spermatophyta</taxon>
        <taxon>Magnoliopsida</taxon>
        <taxon>eudicotyledons</taxon>
        <taxon>Gunneridae</taxon>
        <taxon>Pentapetalae</taxon>
        <taxon>rosids</taxon>
        <taxon>fabids</taxon>
        <taxon>Fabales</taxon>
        <taxon>Fabaceae</taxon>
        <taxon>Papilionoideae</taxon>
        <taxon>50 kb inversion clade</taxon>
        <taxon>NPAAA clade</taxon>
        <taxon>Hologalegina</taxon>
        <taxon>IRL clade</taxon>
        <taxon>Trifolieae</taxon>
        <taxon>Trifolium</taxon>
    </lineage>
</organism>
<dbReference type="AlphaFoldDB" id="A0A392TBG6"/>
<evidence type="ECO:0000313" key="1">
    <source>
        <dbReference type="EMBL" id="MCI58242.1"/>
    </source>
</evidence>
<keyword evidence="2" id="KW-1185">Reference proteome</keyword>
<feature type="non-terminal residue" evidence="1">
    <location>
        <position position="87"/>
    </location>
</feature>
<reference evidence="1 2" key="1">
    <citation type="journal article" date="2018" name="Front. Plant Sci.">
        <title>Red Clover (Trifolium pratense) and Zigzag Clover (T. medium) - A Picture of Genomic Similarities and Differences.</title>
        <authorList>
            <person name="Dluhosova J."/>
            <person name="Istvanek J."/>
            <person name="Nedelnik J."/>
            <person name="Repkova J."/>
        </authorList>
    </citation>
    <scope>NUCLEOTIDE SEQUENCE [LARGE SCALE GENOMIC DNA]</scope>
    <source>
        <strain evidence="2">cv. 10/8</strain>
        <tissue evidence="1">Leaf</tissue>
    </source>
</reference>
<proteinExistence type="predicted"/>
<name>A0A392TBG6_9FABA</name>
<accession>A0A392TBG6</accession>